<gene>
    <name evidence="8" type="ORF">BjapCC829_45925</name>
</gene>
<keyword evidence="8" id="KW-0614">Plasmid</keyword>
<proteinExistence type="predicted"/>
<keyword evidence="5 6" id="KW-0408">Iron</keyword>
<evidence type="ECO:0000256" key="2">
    <source>
        <dbReference type="ARBA" id="ARBA00022617"/>
    </source>
</evidence>
<evidence type="ECO:0000313" key="8">
    <source>
        <dbReference type="EMBL" id="UFW91783.1"/>
    </source>
</evidence>
<comment type="subcellular location">
    <subcellularLocation>
        <location evidence="1">Cell envelope</location>
    </subcellularLocation>
</comment>
<evidence type="ECO:0000256" key="3">
    <source>
        <dbReference type="ARBA" id="ARBA00022723"/>
    </source>
</evidence>
<evidence type="ECO:0000256" key="4">
    <source>
        <dbReference type="ARBA" id="ARBA00023002"/>
    </source>
</evidence>
<evidence type="ECO:0000256" key="6">
    <source>
        <dbReference type="PROSITE-ProRule" id="PRU00433"/>
    </source>
</evidence>
<dbReference type="Pfam" id="PF03150">
    <property type="entry name" value="CCP_MauG"/>
    <property type="match status" value="1"/>
</dbReference>
<dbReference type="PROSITE" id="PS51007">
    <property type="entry name" value="CYTC"/>
    <property type="match status" value="1"/>
</dbReference>
<sequence>MSADGRFSCSSCHDIRTNGIDSETKHAVTPRTLNTLTVLNAALSYRLTWEGQYRSLYEQAEASITDPANMHSSVEEAVRRLRSDIVLNALFRAAYGRQIDRANLLDALVTFEQSLLTPGSRFDRWLEGDASALSVVELEGYRTFKALGCSACHQGVNAGANFITRQGIFSPLVLSGPSRVRVPSLRNVEATPPYFHDGSAATLEDAVRRMATAQLDRTLTDEQVRSIVAYLKTLTGNYRGKPVARGTQ</sequence>
<organism evidence="8 9">
    <name type="scientific">Bradyrhizobium barranii</name>
    <dbReference type="NCBI Taxonomy" id="2992140"/>
    <lineage>
        <taxon>Bacteria</taxon>
        <taxon>Pseudomonadati</taxon>
        <taxon>Pseudomonadota</taxon>
        <taxon>Alphaproteobacteria</taxon>
        <taxon>Hyphomicrobiales</taxon>
        <taxon>Nitrobacteraceae</taxon>
        <taxon>Bradyrhizobium</taxon>
    </lineage>
</organism>
<protein>
    <submittedName>
        <fullName evidence="8">C-type cytochrome</fullName>
    </submittedName>
</protein>
<geneLocation type="plasmid" evidence="8 9">
    <name>pCC829_1</name>
</geneLocation>
<accession>A0ABY3R1I9</accession>
<evidence type="ECO:0000256" key="5">
    <source>
        <dbReference type="ARBA" id="ARBA00023004"/>
    </source>
</evidence>
<dbReference type="RefSeq" id="WP_231145679.1">
    <property type="nucleotide sequence ID" value="NZ_CP088101.1"/>
</dbReference>
<name>A0ABY3R1I9_9BRAD</name>
<dbReference type="SUPFAM" id="SSF46626">
    <property type="entry name" value="Cytochrome c"/>
    <property type="match status" value="2"/>
</dbReference>
<keyword evidence="4" id="KW-0560">Oxidoreductase</keyword>
<dbReference type="InterPro" id="IPR004852">
    <property type="entry name" value="Di-haem_cyt_c_peroxidsae"/>
</dbReference>
<keyword evidence="3 6" id="KW-0479">Metal-binding</keyword>
<dbReference type="Proteomes" id="UP001430990">
    <property type="component" value="Plasmid pCC829_1"/>
</dbReference>
<keyword evidence="9" id="KW-1185">Reference proteome</keyword>
<evidence type="ECO:0000313" key="9">
    <source>
        <dbReference type="Proteomes" id="UP001430990"/>
    </source>
</evidence>
<evidence type="ECO:0000256" key="1">
    <source>
        <dbReference type="ARBA" id="ARBA00004196"/>
    </source>
</evidence>
<dbReference type="PANTHER" id="PTHR30600">
    <property type="entry name" value="CYTOCHROME C PEROXIDASE-RELATED"/>
    <property type="match status" value="1"/>
</dbReference>
<keyword evidence="2 6" id="KW-0349">Heme</keyword>
<dbReference type="InterPro" id="IPR036909">
    <property type="entry name" value="Cyt_c-like_dom_sf"/>
</dbReference>
<evidence type="ECO:0000259" key="7">
    <source>
        <dbReference type="PROSITE" id="PS51007"/>
    </source>
</evidence>
<dbReference type="PANTHER" id="PTHR30600:SF7">
    <property type="entry name" value="CYTOCHROME C PEROXIDASE-RELATED"/>
    <property type="match status" value="1"/>
</dbReference>
<dbReference type="EMBL" id="CP088101">
    <property type="protein sequence ID" value="UFW91783.1"/>
    <property type="molecule type" value="Genomic_DNA"/>
</dbReference>
<dbReference type="Gene3D" id="1.10.760.10">
    <property type="entry name" value="Cytochrome c-like domain"/>
    <property type="match status" value="2"/>
</dbReference>
<reference evidence="8" key="1">
    <citation type="submission" date="2021-11" db="EMBL/GenBank/DDBJ databases">
        <title>Australian commercial rhizobial inoculants.</title>
        <authorList>
            <person name="Kohlmeier M.G."/>
            <person name="O'Hara G.W."/>
            <person name="Colombi E."/>
            <person name="Ramsay J.P."/>
            <person name="Terpolilli J."/>
        </authorList>
    </citation>
    <scope>NUCLEOTIDE SEQUENCE</scope>
    <source>
        <strain evidence="8">CC829</strain>
        <plasmid evidence="8">pCC829_1</plasmid>
    </source>
</reference>
<dbReference type="InterPro" id="IPR051395">
    <property type="entry name" value="Cytochrome_c_Peroxidase/MauG"/>
</dbReference>
<feature type="domain" description="Cytochrome c" evidence="7">
    <location>
        <begin position="135"/>
        <end position="235"/>
    </location>
</feature>
<dbReference type="InterPro" id="IPR009056">
    <property type="entry name" value="Cyt_c-like_dom"/>
</dbReference>
<dbReference type="Pfam" id="PF00034">
    <property type="entry name" value="Cytochrom_C"/>
    <property type="match status" value="1"/>
</dbReference>